<dbReference type="HOGENOM" id="CLU_871351_0_0_6"/>
<dbReference type="Pfam" id="PF09982">
    <property type="entry name" value="LpxR"/>
    <property type="match status" value="1"/>
</dbReference>
<evidence type="ECO:0000313" key="2">
    <source>
        <dbReference type="EMBL" id="ABB40771.1"/>
    </source>
</evidence>
<dbReference type="STRING" id="317025.Tcr_0175"/>
<evidence type="ECO:0000256" key="1">
    <source>
        <dbReference type="SAM" id="SignalP"/>
    </source>
</evidence>
<evidence type="ECO:0008006" key="3">
    <source>
        <dbReference type="Google" id="ProtNLM"/>
    </source>
</evidence>
<dbReference type="KEGG" id="tcx:Tcr_0175"/>
<keyword evidence="1" id="KW-0732">Signal</keyword>
<proteinExistence type="predicted"/>
<protein>
    <recommendedName>
        <fullName evidence="3">Lipid A deacylase LpxR family protein</fullName>
    </recommendedName>
</protein>
<gene>
    <name evidence="2" type="ordered locus">Tcr_0175</name>
</gene>
<organism evidence="2">
    <name type="scientific">Hydrogenovibrio crunogenus (strain DSM 25203 / XCL-2)</name>
    <name type="common">Thiomicrospira crunogena</name>
    <dbReference type="NCBI Taxonomy" id="317025"/>
    <lineage>
        <taxon>Bacteria</taxon>
        <taxon>Pseudomonadati</taxon>
        <taxon>Pseudomonadota</taxon>
        <taxon>Gammaproteobacteria</taxon>
        <taxon>Thiotrichales</taxon>
        <taxon>Piscirickettsiaceae</taxon>
        <taxon>Hydrogenovibrio</taxon>
    </lineage>
</organism>
<sequence length="319" mass="35812">MNWRTLILWVSLTSTVLTGPLASAGQINIQLDNDVVFGTDRQYTGGFEVRWTEDQIPLVDALLSPFESFLPSKNISGFKQADQLAVCTELYTLQQKTEYGNEAVSNSAWTHIDWRRFYWYGKNQSILDFRAGWIGPSSGGRQIQDGIHSLIGNDNASGWDKQVPDQPTLQVGFENRHKFFTTQDDGFKVAHSLSGVVGSPEIYAAAGVGMQYGVNMEAVMSFNRLNHLVIPEKGFGWLVFMDASVRYEAYNAFRDGRLFIDERTRLKPANDLIPSVQYGAGFVFNEISVVLSGSSFGKFYREQTEDVFRFASLIVSFSI</sequence>
<dbReference type="eggNOG" id="COG3528">
    <property type="taxonomic scope" value="Bacteria"/>
</dbReference>
<dbReference type="Gene3D" id="2.40.128.140">
    <property type="entry name" value="Outer membrane protein"/>
    <property type="match status" value="1"/>
</dbReference>
<feature type="chain" id="PRO_5004220468" description="Lipid A deacylase LpxR family protein" evidence="1">
    <location>
        <begin position="25"/>
        <end position="319"/>
    </location>
</feature>
<feature type="signal peptide" evidence="1">
    <location>
        <begin position="1"/>
        <end position="24"/>
    </location>
</feature>
<dbReference type="EMBL" id="CP000109">
    <property type="protein sequence ID" value="ABB40771.1"/>
    <property type="molecule type" value="Genomic_DNA"/>
</dbReference>
<dbReference type="InterPro" id="IPR018707">
    <property type="entry name" value="LpxR"/>
</dbReference>
<dbReference type="InterPro" id="IPR037107">
    <property type="entry name" value="Put_OMP_sf"/>
</dbReference>
<name>Q31JA2_HYDCU</name>
<dbReference type="OrthoDB" id="9776275at2"/>
<dbReference type="AlphaFoldDB" id="Q31JA2"/>
<accession>Q31JA2</accession>
<reference evidence="2" key="1">
    <citation type="submission" date="2006-07" db="EMBL/GenBank/DDBJ databases">
        <title>Complete sequence of Thiomicrospira crunogena XCL-2.</title>
        <authorList>
            <consortium name="US DOE Joint Genome Institute"/>
            <person name="Copeland A."/>
            <person name="Lucas S."/>
            <person name="Lapidus A."/>
            <person name="Barry K."/>
            <person name="Detter J.C."/>
            <person name="Glavina del Rio T."/>
            <person name="Hammon N."/>
            <person name="Israni S."/>
            <person name="Dalin E."/>
            <person name="Tice H."/>
            <person name="Pitluck S."/>
            <person name="Chain P."/>
            <person name="Malfatti S."/>
            <person name="Shin M."/>
            <person name="Vergez L."/>
            <person name="Schmutz J."/>
            <person name="Larimer F."/>
            <person name="Land M."/>
            <person name="Hauser L."/>
            <person name="Kyrpides N."/>
            <person name="Lykidis A."/>
            <person name="Scott K.M."/>
            <person name="Sievert S."/>
            <person name="Kerfeld C."/>
            <person name="Freyermuth S."/>
            <person name="Dobrinski K."/>
            <person name="Boller A."/>
            <person name="Fitzpatrick K."/>
            <person name="Thoma P."/>
            <person name="Moore J."/>
            <person name="Richardson P."/>
        </authorList>
    </citation>
    <scope>NUCLEOTIDE SEQUENCE</scope>
    <source>
        <strain evidence="2">XCL-2</strain>
    </source>
</reference>